<evidence type="ECO:0000256" key="1">
    <source>
        <dbReference type="SAM" id="SignalP"/>
    </source>
</evidence>
<comment type="caution">
    <text evidence="2">The sequence shown here is derived from an EMBL/GenBank/DDBJ whole genome shotgun (WGS) entry which is preliminary data.</text>
</comment>
<organism evidence="2 3">
    <name type="scientific">Flavobacterium ardleyense</name>
    <dbReference type="NCBI Taxonomy" id="2038737"/>
    <lineage>
        <taxon>Bacteria</taxon>
        <taxon>Pseudomonadati</taxon>
        <taxon>Bacteroidota</taxon>
        <taxon>Flavobacteriia</taxon>
        <taxon>Flavobacteriales</taxon>
        <taxon>Flavobacteriaceae</taxon>
        <taxon>Flavobacterium</taxon>
    </lineage>
</organism>
<feature type="signal peptide" evidence="1">
    <location>
        <begin position="1"/>
        <end position="18"/>
    </location>
</feature>
<dbReference type="Proteomes" id="UP001597549">
    <property type="component" value="Unassembled WGS sequence"/>
</dbReference>
<dbReference type="RefSeq" id="WP_379805518.1">
    <property type="nucleotide sequence ID" value="NZ_JBHUOL010000011.1"/>
</dbReference>
<proteinExistence type="predicted"/>
<gene>
    <name evidence="2" type="ORF">ACFSX9_05630</name>
</gene>
<name>A0ABW5Z813_9FLAO</name>
<dbReference type="NCBIfam" id="TIGR01200">
    <property type="entry name" value="GLPGLI"/>
    <property type="match status" value="1"/>
</dbReference>
<evidence type="ECO:0000313" key="3">
    <source>
        <dbReference type="Proteomes" id="UP001597549"/>
    </source>
</evidence>
<sequence>MRKLILASILLVSGFIQAQEFQGLAVYESKTSTADITKAFSGNRDITPEMQKQIEERMRKMFEKTFILNFDKTASICKEEEKLDAPGQQGGGRMMSSMMGGGGTHYKNVKEKQFSVDKEFFGKEFVVKDSLPKYDWKLEGESKQIGSYTCFKATAVVKVSASDFRNFRPRNRDKKETDKKVETVKDTTKTSKTNFTEDWEMPKENTITAWYCPEIPINQGPENYWGLPGLILEVNDGKTVMLCTKVVMNSKEKVAIKPVGKGKQVTQKEYDEIVKKKTEEMMEMNSGPNGQRSIRFNR</sequence>
<accession>A0ABW5Z813</accession>
<evidence type="ECO:0000313" key="2">
    <source>
        <dbReference type="EMBL" id="MFD2908211.1"/>
    </source>
</evidence>
<dbReference type="InterPro" id="IPR005901">
    <property type="entry name" value="GLPGLI"/>
</dbReference>
<keyword evidence="3" id="KW-1185">Reference proteome</keyword>
<protein>
    <submittedName>
        <fullName evidence="2">GLPGLI family protein</fullName>
    </submittedName>
</protein>
<feature type="chain" id="PRO_5047423722" evidence="1">
    <location>
        <begin position="19"/>
        <end position="298"/>
    </location>
</feature>
<dbReference type="EMBL" id="JBHUOL010000011">
    <property type="protein sequence ID" value="MFD2908211.1"/>
    <property type="molecule type" value="Genomic_DNA"/>
</dbReference>
<dbReference type="Pfam" id="PF09697">
    <property type="entry name" value="Porph_ging"/>
    <property type="match status" value="1"/>
</dbReference>
<reference evidence="3" key="1">
    <citation type="journal article" date="2019" name="Int. J. Syst. Evol. Microbiol.">
        <title>The Global Catalogue of Microorganisms (GCM) 10K type strain sequencing project: providing services to taxonomists for standard genome sequencing and annotation.</title>
        <authorList>
            <consortium name="The Broad Institute Genomics Platform"/>
            <consortium name="The Broad Institute Genome Sequencing Center for Infectious Disease"/>
            <person name="Wu L."/>
            <person name="Ma J."/>
        </authorList>
    </citation>
    <scope>NUCLEOTIDE SEQUENCE [LARGE SCALE GENOMIC DNA]</scope>
    <source>
        <strain evidence="3">KCTC 52644</strain>
    </source>
</reference>
<keyword evidence="1" id="KW-0732">Signal</keyword>